<dbReference type="GO" id="GO:0005524">
    <property type="term" value="F:ATP binding"/>
    <property type="evidence" value="ECO:0007669"/>
    <property type="project" value="InterPro"/>
</dbReference>
<keyword evidence="2" id="KW-0418">Kinase</keyword>
<evidence type="ECO:0000313" key="2">
    <source>
        <dbReference type="EMBL" id="KAE8732765.1"/>
    </source>
</evidence>
<dbReference type="GO" id="GO:0005886">
    <property type="term" value="C:plasma membrane"/>
    <property type="evidence" value="ECO:0007669"/>
    <property type="project" value="TreeGrafter"/>
</dbReference>
<evidence type="ECO:0000313" key="3">
    <source>
        <dbReference type="Proteomes" id="UP000436088"/>
    </source>
</evidence>
<feature type="domain" description="Protein kinase" evidence="1">
    <location>
        <begin position="1"/>
        <end position="126"/>
    </location>
</feature>
<dbReference type="PANTHER" id="PTHR27003">
    <property type="entry name" value="OS07G0166700 PROTEIN"/>
    <property type="match status" value="1"/>
</dbReference>
<comment type="caution">
    <text evidence="2">The sequence shown here is derived from an EMBL/GenBank/DDBJ whole genome shotgun (WGS) entry which is preliminary data.</text>
</comment>
<dbReference type="SUPFAM" id="SSF56112">
    <property type="entry name" value="Protein kinase-like (PK-like)"/>
    <property type="match status" value="1"/>
</dbReference>
<organism evidence="2 3">
    <name type="scientific">Hibiscus syriacus</name>
    <name type="common">Rose of Sharon</name>
    <dbReference type="NCBI Taxonomy" id="106335"/>
    <lineage>
        <taxon>Eukaryota</taxon>
        <taxon>Viridiplantae</taxon>
        <taxon>Streptophyta</taxon>
        <taxon>Embryophyta</taxon>
        <taxon>Tracheophyta</taxon>
        <taxon>Spermatophyta</taxon>
        <taxon>Magnoliopsida</taxon>
        <taxon>eudicotyledons</taxon>
        <taxon>Gunneridae</taxon>
        <taxon>Pentapetalae</taxon>
        <taxon>rosids</taxon>
        <taxon>malvids</taxon>
        <taxon>Malvales</taxon>
        <taxon>Malvaceae</taxon>
        <taxon>Malvoideae</taxon>
        <taxon>Hibiscus</taxon>
    </lineage>
</organism>
<keyword evidence="3" id="KW-1185">Reference proteome</keyword>
<dbReference type="AlphaFoldDB" id="A0A6A3CT89"/>
<evidence type="ECO:0000259" key="1">
    <source>
        <dbReference type="PROSITE" id="PS50011"/>
    </source>
</evidence>
<keyword evidence="2" id="KW-0808">Transferase</keyword>
<dbReference type="Proteomes" id="UP000436088">
    <property type="component" value="Unassembled WGS sequence"/>
</dbReference>
<dbReference type="PROSITE" id="PS50011">
    <property type="entry name" value="PROTEIN_KINASE_DOM"/>
    <property type="match status" value="1"/>
</dbReference>
<dbReference type="InterPro" id="IPR001245">
    <property type="entry name" value="Ser-Thr/Tyr_kinase_cat_dom"/>
</dbReference>
<dbReference type="GO" id="GO:0004714">
    <property type="term" value="F:transmembrane receptor protein tyrosine kinase activity"/>
    <property type="evidence" value="ECO:0007669"/>
    <property type="project" value="InterPro"/>
</dbReference>
<reference evidence="2" key="1">
    <citation type="submission" date="2019-09" db="EMBL/GenBank/DDBJ databases">
        <title>Draft genome information of white flower Hibiscus syriacus.</title>
        <authorList>
            <person name="Kim Y.-M."/>
        </authorList>
    </citation>
    <scope>NUCLEOTIDE SEQUENCE [LARGE SCALE GENOMIC DNA]</scope>
    <source>
        <strain evidence="2">YM2019G1</strain>
    </source>
</reference>
<protein>
    <submittedName>
        <fullName evidence="2">Malectin/receptor protein kinase family protein</fullName>
    </submittedName>
</protein>
<name>A0A6A3CT89_HIBSY</name>
<dbReference type="PANTHER" id="PTHR27003:SF278">
    <property type="entry name" value="RECEPTOR-LIKE PROTEIN KINASE ANXUR2"/>
    <property type="match status" value="1"/>
</dbReference>
<accession>A0A6A3CT89</accession>
<dbReference type="InterPro" id="IPR045272">
    <property type="entry name" value="ANXUR1/2-like"/>
</dbReference>
<sequence length="139" mass="16000">MSKALKRKEAPVEGAFGYLDPEYYRTKYLSEKIDVYSFGVVLLEVILGRTATFRFGMNNEERSLCGWTSLCFRNGTLYHYIDPYLKGRIAPECFNKFMEIAICCISVTEDERPCMGEVEVTLELALELQKKSESEMTSF</sequence>
<gene>
    <name evidence="2" type="ORF">F3Y22_tig00001732pilonHSYRG00056</name>
</gene>
<dbReference type="InterPro" id="IPR011009">
    <property type="entry name" value="Kinase-like_dom_sf"/>
</dbReference>
<dbReference type="GO" id="GO:0009506">
    <property type="term" value="C:plasmodesma"/>
    <property type="evidence" value="ECO:0007669"/>
    <property type="project" value="TreeGrafter"/>
</dbReference>
<dbReference type="Gene3D" id="1.10.510.10">
    <property type="entry name" value="Transferase(Phosphotransferase) domain 1"/>
    <property type="match status" value="1"/>
</dbReference>
<dbReference type="EMBL" id="VEPZ02000135">
    <property type="protein sequence ID" value="KAE8732765.1"/>
    <property type="molecule type" value="Genomic_DNA"/>
</dbReference>
<proteinExistence type="predicted"/>
<dbReference type="InterPro" id="IPR000719">
    <property type="entry name" value="Prot_kinase_dom"/>
</dbReference>
<dbReference type="Pfam" id="PF07714">
    <property type="entry name" value="PK_Tyr_Ser-Thr"/>
    <property type="match status" value="1"/>
</dbReference>